<dbReference type="InParanoid" id="A0A0C3PWF3"/>
<sequence>MPVQELLRAFEIYVSGHVPSHLLDIRDIGTASSISDVKLLTREDVRNTARLRIEMVTEADILANKALLGCEEWEDWRLGDMTPLIQMQLKYAIFSHRWCSTGEPSFHDIFTGITSSRDGCAKLLDFCKKAKEFGCDYAWSDTCCIDKTSSAELEEAIRSMYRWYGSAEVCITYLGASSSVKDFDAEPWFTRGWTLQELLAPRRTKFYGREWVPILSQLPLKSNDKEQDELSGAIERVTRIPCHQLIAFRPGCYRVWEKLLWASRRTTTKLEDMAYCLIGILDINMPIAYGEGEWAFHRLMEVILQRCDEPEIFAWVGLPSIYSLVLPSSPACYEAILDSMSAKTLLLEPSQNQQILPAWTSNIGDRTFTLTKHGLEIDLLMIDVEMVEIDESTGHHGDAWLTLRPDWNLPEGTRAKETIKVHTDIRRLYLEPQWVLGVINYEKASTNYGRLGAGKSYLCFLLGSPYDPTRWTKFYTRNLLILPCEHDMVGPLRRVCLRQRSATQEYLPWLKATRMYG</sequence>
<feature type="domain" description="Heterokaryon incompatibility" evidence="1">
    <location>
        <begin position="91"/>
        <end position="179"/>
    </location>
</feature>
<dbReference type="OrthoDB" id="5122891at2759"/>
<reference evidence="2 3" key="1">
    <citation type="submission" date="2014-04" db="EMBL/GenBank/DDBJ databases">
        <authorList>
            <consortium name="DOE Joint Genome Institute"/>
            <person name="Kuo A."/>
            <person name="Kohler A."/>
            <person name="Costa M.D."/>
            <person name="Nagy L.G."/>
            <person name="Floudas D."/>
            <person name="Copeland A."/>
            <person name="Barry K.W."/>
            <person name="Cichocki N."/>
            <person name="Veneault-Fourrey C."/>
            <person name="LaButti K."/>
            <person name="Lindquist E.A."/>
            <person name="Lipzen A."/>
            <person name="Lundell T."/>
            <person name="Morin E."/>
            <person name="Murat C."/>
            <person name="Sun H."/>
            <person name="Tunlid A."/>
            <person name="Henrissat B."/>
            <person name="Grigoriev I.V."/>
            <person name="Hibbett D.S."/>
            <person name="Martin F."/>
            <person name="Nordberg H.P."/>
            <person name="Cantor M.N."/>
            <person name="Hua S.X."/>
        </authorList>
    </citation>
    <scope>NUCLEOTIDE SEQUENCE [LARGE SCALE GENOMIC DNA]</scope>
    <source>
        <strain evidence="2 3">Marx 270</strain>
    </source>
</reference>
<gene>
    <name evidence="2" type="ORF">M404DRAFT_993224</name>
</gene>
<dbReference type="HOGENOM" id="CLU_000288_138_1_1"/>
<organism evidence="2 3">
    <name type="scientific">Pisolithus tinctorius Marx 270</name>
    <dbReference type="NCBI Taxonomy" id="870435"/>
    <lineage>
        <taxon>Eukaryota</taxon>
        <taxon>Fungi</taxon>
        <taxon>Dikarya</taxon>
        <taxon>Basidiomycota</taxon>
        <taxon>Agaricomycotina</taxon>
        <taxon>Agaricomycetes</taxon>
        <taxon>Agaricomycetidae</taxon>
        <taxon>Boletales</taxon>
        <taxon>Sclerodermatineae</taxon>
        <taxon>Pisolithaceae</taxon>
        <taxon>Pisolithus</taxon>
    </lineage>
</organism>
<evidence type="ECO:0000313" key="2">
    <source>
        <dbReference type="EMBL" id="KIO13681.1"/>
    </source>
</evidence>
<accession>A0A0C3PWF3</accession>
<evidence type="ECO:0000259" key="1">
    <source>
        <dbReference type="Pfam" id="PF06985"/>
    </source>
</evidence>
<proteinExistence type="predicted"/>
<dbReference type="PANTHER" id="PTHR10622:SF12">
    <property type="entry name" value="HET DOMAIN-CONTAINING PROTEIN"/>
    <property type="match status" value="1"/>
</dbReference>
<dbReference type="EMBL" id="KN831946">
    <property type="protein sequence ID" value="KIO13681.1"/>
    <property type="molecule type" value="Genomic_DNA"/>
</dbReference>
<dbReference type="InterPro" id="IPR010730">
    <property type="entry name" value="HET"/>
</dbReference>
<dbReference type="Pfam" id="PF06985">
    <property type="entry name" value="HET"/>
    <property type="match status" value="1"/>
</dbReference>
<keyword evidence="3" id="KW-1185">Reference proteome</keyword>
<reference evidence="3" key="2">
    <citation type="submission" date="2015-01" db="EMBL/GenBank/DDBJ databases">
        <title>Evolutionary Origins and Diversification of the Mycorrhizal Mutualists.</title>
        <authorList>
            <consortium name="DOE Joint Genome Institute"/>
            <consortium name="Mycorrhizal Genomics Consortium"/>
            <person name="Kohler A."/>
            <person name="Kuo A."/>
            <person name="Nagy L.G."/>
            <person name="Floudas D."/>
            <person name="Copeland A."/>
            <person name="Barry K.W."/>
            <person name="Cichocki N."/>
            <person name="Veneault-Fourrey C."/>
            <person name="LaButti K."/>
            <person name="Lindquist E.A."/>
            <person name="Lipzen A."/>
            <person name="Lundell T."/>
            <person name="Morin E."/>
            <person name="Murat C."/>
            <person name="Riley R."/>
            <person name="Ohm R."/>
            <person name="Sun H."/>
            <person name="Tunlid A."/>
            <person name="Henrissat B."/>
            <person name="Grigoriev I.V."/>
            <person name="Hibbett D.S."/>
            <person name="Martin F."/>
        </authorList>
    </citation>
    <scope>NUCLEOTIDE SEQUENCE [LARGE SCALE GENOMIC DNA]</scope>
    <source>
        <strain evidence="3">Marx 270</strain>
    </source>
</reference>
<dbReference type="Proteomes" id="UP000054217">
    <property type="component" value="Unassembled WGS sequence"/>
</dbReference>
<dbReference type="AlphaFoldDB" id="A0A0C3PWF3"/>
<dbReference type="PANTHER" id="PTHR10622">
    <property type="entry name" value="HET DOMAIN-CONTAINING PROTEIN"/>
    <property type="match status" value="1"/>
</dbReference>
<evidence type="ECO:0000313" key="3">
    <source>
        <dbReference type="Proteomes" id="UP000054217"/>
    </source>
</evidence>
<protein>
    <recommendedName>
        <fullName evidence="1">Heterokaryon incompatibility domain-containing protein</fullName>
    </recommendedName>
</protein>
<name>A0A0C3PWF3_PISTI</name>
<dbReference type="STRING" id="870435.A0A0C3PWF3"/>